<dbReference type="RefSeq" id="WP_267614110.1">
    <property type="nucleotide sequence ID" value="NZ_JAOVZQ010000001.1"/>
</dbReference>
<dbReference type="PANTHER" id="PTHR46796">
    <property type="entry name" value="HTH-TYPE TRANSCRIPTIONAL ACTIVATOR RHAS-RELATED"/>
    <property type="match status" value="1"/>
</dbReference>
<dbReference type="SUPFAM" id="SSF46689">
    <property type="entry name" value="Homeodomain-like"/>
    <property type="match status" value="2"/>
</dbReference>
<dbReference type="PROSITE" id="PS00041">
    <property type="entry name" value="HTH_ARAC_FAMILY_1"/>
    <property type="match status" value="1"/>
</dbReference>
<dbReference type="InterPro" id="IPR050204">
    <property type="entry name" value="AraC_XylS_family_regulators"/>
</dbReference>
<reference evidence="5" key="1">
    <citation type="submission" date="2022-10" db="EMBL/GenBank/DDBJ databases">
        <title>Hoeflea sp. J2-29, isolated from marine algae.</title>
        <authorList>
            <person name="Kristyanto S."/>
            <person name="Kim J.M."/>
            <person name="Jeon C.O."/>
        </authorList>
    </citation>
    <scope>NUCLEOTIDE SEQUENCE</scope>
    <source>
        <strain evidence="5">J2-29</strain>
    </source>
</reference>
<evidence type="ECO:0000256" key="1">
    <source>
        <dbReference type="ARBA" id="ARBA00023015"/>
    </source>
</evidence>
<feature type="domain" description="HTH araC/xylS-type" evidence="4">
    <location>
        <begin position="147"/>
        <end position="244"/>
    </location>
</feature>
<keyword evidence="3" id="KW-0804">Transcription</keyword>
<name>A0ABT3YK28_9HYPH</name>
<keyword evidence="1" id="KW-0805">Transcription regulation</keyword>
<dbReference type="InterPro" id="IPR018060">
    <property type="entry name" value="HTH_AraC"/>
</dbReference>
<dbReference type="Pfam" id="PF12833">
    <property type="entry name" value="HTH_18"/>
    <property type="match status" value="1"/>
</dbReference>
<evidence type="ECO:0000313" key="5">
    <source>
        <dbReference type="EMBL" id="MCY0096274.1"/>
    </source>
</evidence>
<dbReference type="Gene3D" id="1.10.10.60">
    <property type="entry name" value="Homeodomain-like"/>
    <property type="match status" value="2"/>
</dbReference>
<evidence type="ECO:0000313" key="6">
    <source>
        <dbReference type="Proteomes" id="UP001081283"/>
    </source>
</evidence>
<keyword evidence="2" id="KW-0238">DNA-binding</keyword>
<dbReference type="InterPro" id="IPR009057">
    <property type="entry name" value="Homeodomain-like_sf"/>
</dbReference>
<organism evidence="5 6">
    <name type="scientific">Hoeflea ulvae</name>
    <dbReference type="NCBI Taxonomy" id="2983764"/>
    <lineage>
        <taxon>Bacteria</taxon>
        <taxon>Pseudomonadati</taxon>
        <taxon>Pseudomonadota</taxon>
        <taxon>Alphaproteobacteria</taxon>
        <taxon>Hyphomicrobiales</taxon>
        <taxon>Rhizobiaceae</taxon>
        <taxon>Hoeflea</taxon>
    </lineage>
</organism>
<sequence length="257" mass="27622">MRSFDRLTTLMERFSLQVRPSRPETATLVVVADADGAPGHVWFGTAGVGSGFASTDLLFCAEVDWGGSANPLLAALPDRIGFDLSHDSEAASLVSLMRSELAAARCGSASVINRLGEVLIVRLLRAQIEAGSTEPGLLAGLSDPRLSRAIVAIHDGPGRPWRNEDLAGIAGLSLSRFSETFLAVVGETPAAYLRRWRLILARQDLLKGDRVDAVARRYGYDSAEGFARAFKRCYGLNPVSLRTRPSATLSRTEVPAL</sequence>
<dbReference type="InterPro" id="IPR032783">
    <property type="entry name" value="AraC_lig"/>
</dbReference>
<dbReference type="Proteomes" id="UP001081283">
    <property type="component" value="Unassembled WGS sequence"/>
</dbReference>
<keyword evidence="6" id="KW-1185">Reference proteome</keyword>
<dbReference type="SMART" id="SM00342">
    <property type="entry name" value="HTH_ARAC"/>
    <property type="match status" value="1"/>
</dbReference>
<evidence type="ECO:0000256" key="2">
    <source>
        <dbReference type="ARBA" id="ARBA00023125"/>
    </source>
</evidence>
<dbReference type="InterPro" id="IPR018062">
    <property type="entry name" value="HTH_AraC-typ_CS"/>
</dbReference>
<dbReference type="PANTHER" id="PTHR46796:SF7">
    <property type="entry name" value="ARAC FAMILY TRANSCRIPTIONAL REGULATOR"/>
    <property type="match status" value="1"/>
</dbReference>
<dbReference type="Pfam" id="PF12852">
    <property type="entry name" value="Cupin_6"/>
    <property type="match status" value="1"/>
</dbReference>
<dbReference type="EMBL" id="JAOVZQ010000001">
    <property type="protein sequence ID" value="MCY0096274.1"/>
    <property type="molecule type" value="Genomic_DNA"/>
</dbReference>
<protein>
    <submittedName>
        <fullName evidence="5">AraC family transcriptional regulator</fullName>
    </submittedName>
</protein>
<dbReference type="PROSITE" id="PS01124">
    <property type="entry name" value="HTH_ARAC_FAMILY_2"/>
    <property type="match status" value="1"/>
</dbReference>
<proteinExistence type="predicted"/>
<accession>A0ABT3YK28</accession>
<gene>
    <name evidence="5" type="ORF">OEG82_19980</name>
</gene>
<comment type="caution">
    <text evidence="5">The sequence shown here is derived from an EMBL/GenBank/DDBJ whole genome shotgun (WGS) entry which is preliminary data.</text>
</comment>
<evidence type="ECO:0000259" key="4">
    <source>
        <dbReference type="PROSITE" id="PS01124"/>
    </source>
</evidence>
<evidence type="ECO:0000256" key="3">
    <source>
        <dbReference type="ARBA" id="ARBA00023163"/>
    </source>
</evidence>